<evidence type="ECO:0000256" key="3">
    <source>
        <dbReference type="ARBA" id="ARBA00023157"/>
    </source>
</evidence>
<dbReference type="InterPro" id="IPR035976">
    <property type="entry name" value="Sushi/SCR/CCP_sf"/>
</dbReference>
<dbReference type="Proteomes" id="UP000518266">
    <property type="component" value="Unassembled WGS sequence"/>
</dbReference>
<accession>A0A7J5Z3Q3</accession>
<evidence type="ECO:0000256" key="4">
    <source>
        <dbReference type="PROSITE-ProRule" id="PRU00302"/>
    </source>
</evidence>
<evidence type="ECO:0000259" key="5">
    <source>
        <dbReference type="PROSITE" id="PS50923"/>
    </source>
</evidence>
<keyword evidence="2" id="KW-0732">Signal</keyword>
<reference evidence="6 7" key="1">
    <citation type="submission" date="2020-03" db="EMBL/GenBank/DDBJ databases">
        <title>Dissostichus mawsoni Genome sequencing and assembly.</title>
        <authorList>
            <person name="Park H."/>
        </authorList>
    </citation>
    <scope>NUCLEOTIDE SEQUENCE [LARGE SCALE GENOMIC DNA]</scope>
    <source>
        <strain evidence="6">DM0001</strain>
        <tissue evidence="6">Muscle</tissue>
    </source>
</reference>
<comment type="caution">
    <text evidence="6">The sequence shown here is derived from an EMBL/GenBank/DDBJ whole genome shotgun (WGS) entry which is preliminary data.</text>
</comment>
<evidence type="ECO:0000256" key="2">
    <source>
        <dbReference type="ARBA" id="ARBA00022729"/>
    </source>
</evidence>
<dbReference type="GO" id="GO:0001851">
    <property type="term" value="F:complement component C3b binding"/>
    <property type="evidence" value="ECO:0007669"/>
    <property type="project" value="TreeGrafter"/>
</dbReference>
<evidence type="ECO:0000313" key="7">
    <source>
        <dbReference type="Proteomes" id="UP000518266"/>
    </source>
</evidence>
<dbReference type="InterPro" id="IPR051503">
    <property type="entry name" value="ComplSys_Reg/VirEntry_Med"/>
</dbReference>
<keyword evidence="3" id="KW-1015">Disulfide bond</keyword>
<dbReference type="GO" id="GO:0006956">
    <property type="term" value="P:complement activation"/>
    <property type="evidence" value="ECO:0007669"/>
    <property type="project" value="TreeGrafter"/>
</dbReference>
<evidence type="ECO:0000256" key="1">
    <source>
        <dbReference type="ARBA" id="ARBA00022659"/>
    </source>
</evidence>
<dbReference type="SMART" id="SM00032">
    <property type="entry name" value="CCP"/>
    <property type="match status" value="1"/>
</dbReference>
<feature type="non-terminal residue" evidence="6">
    <location>
        <position position="1"/>
    </location>
</feature>
<keyword evidence="7" id="KW-1185">Reference proteome</keyword>
<dbReference type="AlphaFoldDB" id="A0A7J5Z3Q3"/>
<dbReference type="EMBL" id="JAAKFY010000007">
    <property type="protein sequence ID" value="KAF3855417.1"/>
    <property type="molecule type" value="Genomic_DNA"/>
</dbReference>
<keyword evidence="1 4" id="KW-0768">Sushi</keyword>
<dbReference type="PANTHER" id="PTHR45785">
    <property type="entry name" value="COMPLEMENT FACTOR H-RELATED"/>
    <property type="match status" value="1"/>
</dbReference>
<evidence type="ECO:0000313" key="6">
    <source>
        <dbReference type="EMBL" id="KAF3855417.1"/>
    </source>
</evidence>
<proteinExistence type="predicted"/>
<dbReference type="PANTHER" id="PTHR45785:SF7">
    <property type="entry name" value="COMPLEMENT FACTOR H"/>
    <property type="match status" value="1"/>
</dbReference>
<dbReference type="Pfam" id="PF00084">
    <property type="entry name" value="Sushi"/>
    <property type="match status" value="1"/>
</dbReference>
<comment type="caution">
    <text evidence="4">Lacks conserved residue(s) required for the propagation of feature annotation.</text>
</comment>
<feature type="domain" description="Sushi" evidence="5">
    <location>
        <begin position="3"/>
        <end position="61"/>
    </location>
</feature>
<dbReference type="CDD" id="cd00033">
    <property type="entry name" value="CCP"/>
    <property type="match status" value="1"/>
</dbReference>
<dbReference type="GO" id="GO:0005615">
    <property type="term" value="C:extracellular space"/>
    <property type="evidence" value="ECO:0007669"/>
    <property type="project" value="TreeGrafter"/>
</dbReference>
<organism evidence="6 7">
    <name type="scientific">Dissostichus mawsoni</name>
    <name type="common">Antarctic cod</name>
    <dbReference type="NCBI Taxonomy" id="36200"/>
    <lineage>
        <taxon>Eukaryota</taxon>
        <taxon>Metazoa</taxon>
        <taxon>Chordata</taxon>
        <taxon>Craniata</taxon>
        <taxon>Vertebrata</taxon>
        <taxon>Euteleostomi</taxon>
        <taxon>Actinopterygii</taxon>
        <taxon>Neopterygii</taxon>
        <taxon>Teleostei</taxon>
        <taxon>Neoteleostei</taxon>
        <taxon>Acanthomorphata</taxon>
        <taxon>Eupercaria</taxon>
        <taxon>Perciformes</taxon>
        <taxon>Notothenioidei</taxon>
        <taxon>Nototheniidae</taxon>
        <taxon>Dissostichus</taxon>
    </lineage>
</organism>
<protein>
    <recommendedName>
        <fullName evidence="5">Sushi domain-containing protein</fullName>
    </recommendedName>
</protein>
<name>A0A7J5Z3Q3_DISMA</name>
<dbReference type="InterPro" id="IPR000436">
    <property type="entry name" value="Sushi_SCR_CCP_dom"/>
</dbReference>
<dbReference type="OrthoDB" id="10051774at2759"/>
<sequence length="102" mass="12060">LLRVVGKPTPLADGDIEGTVGHEYRHGDRVKYICQNHYIMQGDPYKTCTNGEWIGQMRCLSKTLHCDYQDLSTHNIDFRYTTTDKRIQNMMIYRVQVYQWKT</sequence>
<dbReference type="PROSITE" id="PS50923">
    <property type="entry name" value="SUSHI"/>
    <property type="match status" value="1"/>
</dbReference>
<dbReference type="SUPFAM" id="SSF57535">
    <property type="entry name" value="Complement control module/SCR domain"/>
    <property type="match status" value="1"/>
</dbReference>
<dbReference type="Gene3D" id="2.10.70.10">
    <property type="entry name" value="Complement Module, domain 1"/>
    <property type="match status" value="1"/>
</dbReference>
<gene>
    <name evidence="6" type="ORF">F7725_023472</name>
</gene>